<dbReference type="EMBL" id="LHXY01000016">
    <property type="protein sequence ID" value="KXB02017.1"/>
    <property type="molecule type" value="Genomic_DNA"/>
</dbReference>
<dbReference type="Pfam" id="PF01048">
    <property type="entry name" value="PNP_UDP_1"/>
    <property type="match status" value="1"/>
</dbReference>
<protein>
    <recommendedName>
        <fullName evidence="5">Purine nucleoside phosphorylase</fullName>
        <shortName evidence="5">PNP</shortName>
        <ecNumber evidence="5">2.4.2.1</ecNumber>
    </recommendedName>
</protein>
<comment type="similarity">
    <text evidence="5">Belongs to the PNP/MTAP phosphorylase family. MTAP subfamily.</text>
</comment>
<evidence type="ECO:0000256" key="3">
    <source>
        <dbReference type="ARBA" id="ARBA00022726"/>
    </source>
</evidence>
<comment type="miscellaneous">
    <text evidence="5">Although this enzyme belongs to the family of MTA phosphorylases based on sequence homology, it lacks several conserved amino acids in the substrate binding pocket that confer specificity towards MTA.</text>
</comment>
<evidence type="ECO:0000313" key="8">
    <source>
        <dbReference type="Proteomes" id="UP000070035"/>
    </source>
</evidence>
<reference evidence="7 8" key="1">
    <citation type="journal article" date="2016" name="Sci. Rep.">
        <title>Metabolic traits of an uncultured archaeal lineage -MSBL1- from brine pools of the Red Sea.</title>
        <authorList>
            <person name="Mwirichia R."/>
            <person name="Alam I."/>
            <person name="Rashid M."/>
            <person name="Vinu M."/>
            <person name="Ba-Alawi W."/>
            <person name="Anthony Kamau A."/>
            <person name="Kamanda Ngugi D."/>
            <person name="Goker M."/>
            <person name="Klenk H.P."/>
            <person name="Bajic V."/>
            <person name="Stingl U."/>
        </authorList>
    </citation>
    <scope>NUCLEOTIDE SEQUENCE [LARGE SCALE GENOMIC DNA]</scope>
    <source>
        <strain evidence="7">SCGC-AAA261F17</strain>
    </source>
</reference>
<dbReference type="InterPro" id="IPR000845">
    <property type="entry name" value="Nucleoside_phosphorylase_d"/>
</dbReference>
<dbReference type="PATRIC" id="fig|1698274.3.peg.174"/>
<evidence type="ECO:0000256" key="1">
    <source>
        <dbReference type="ARBA" id="ARBA00022676"/>
    </source>
</evidence>
<proteinExistence type="inferred from homology"/>
<feature type="binding site" evidence="5">
    <location>
        <position position="185"/>
    </location>
    <ligand>
        <name>substrate</name>
    </ligand>
</feature>
<evidence type="ECO:0000256" key="2">
    <source>
        <dbReference type="ARBA" id="ARBA00022679"/>
    </source>
</evidence>
<comment type="caution">
    <text evidence="5">Lacks conserved residue(s) required for the propagation of feature annotation.</text>
</comment>
<dbReference type="UniPathway" id="UPA00606"/>
<dbReference type="AlphaFoldDB" id="A0A133V6F3"/>
<keyword evidence="3 5" id="KW-0660">Purine salvage</keyword>
<sequence>MEAEIAIIGGSGIYSVDLIKNPQTTQVSTPYGESPEIIVGKVEDRKVAFIPRHGKAHSTPPHLINYRANLWSLNDLGVERVLATTAVGSLNPKVEPGQFVLLDQFVDFAKRRPLTFYEGGEEGVVHVDITEPYCPELRNTLEETAGDLKINLIPTGTYVCTEGPRYETRAEIQLFHDLGFDVVGMTNATEAILARELEMCYSTVSMVTNFGAGISKEKLTHKEVSELMSKNIDRVKKLLFTSIPAVPEERNCPCKDALEGARVEA</sequence>
<keyword evidence="2 5" id="KW-0808">Transferase</keyword>
<dbReference type="PANTHER" id="PTHR42679">
    <property type="entry name" value="S-METHYL-5'-THIOADENOSINE PHOSPHORYLASE"/>
    <property type="match status" value="1"/>
</dbReference>
<keyword evidence="1 5" id="KW-0328">Glycosyltransferase</keyword>
<name>A0A133V6F3_9EURY</name>
<dbReference type="EC" id="2.4.2.1" evidence="5"/>
<dbReference type="FunFam" id="3.40.50.1580:FF:000012">
    <property type="entry name" value="Probable 6-oxopurine nucleoside phosphorylase"/>
    <property type="match status" value="1"/>
</dbReference>
<dbReference type="HAMAP" id="MF_01963">
    <property type="entry name" value="MTAP"/>
    <property type="match status" value="1"/>
</dbReference>
<comment type="function">
    <text evidence="5">Purine nucleoside phosphorylase involved in purine salvage.</text>
</comment>
<dbReference type="PANTHER" id="PTHR42679:SF2">
    <property type="entry name" value="S-METHYL-5'-THIOADENOSINE PHOSPHORYLASE"/>
    <property type="match status" value="1"/>
</dbReference>
<feature type="binding site" evidence="5">
    <location>
        <position position="186"/>
    </location>
    <ligand>
        <name>phosphate</name>
        <dbReference type="ChEBI" id="CHEBI:43474"/>
    </ligand>
</feature>
<dbReference type="InterPro" id="IPR010044">
    <property type="entry name" value="MTAP"/>
</dbReference>
<feature type="binding site" evidence="5">
    <location>
        <position position="11"/>
    </location>
    <ligand>
        <name>phosphate</name>
        <dbReference type="ChEBI" id="CHEBI:43474"/>
    </ligand>
</feature>
<dbReference type="GO" id="GO:0017061">
    <property type="term" value="F:S-methyl-5-thioadenosine phosphorylase activity"/>
    <property type="evidence" value="ECO:0007669"/>
    <property type="project" value="InterPro"/>
</dbReference>
<feature type="site" description="Important for substrate specificity" evidence="5">
    <location>
        <position position="167"/>
    </location>
</feature>
<feature type="domain" description="Nucleoside phosphorylase" evidence="6">
    <location>
        <begin position="4"/>
        <end position="241"/>
    </location>
</feature>
<dbReference type="NCBIfam" id="NF006599">
    <property type="entry name" value="PRK09136.1"/>
    <property type="match status" value="1"/>
</dbReference>
<dbReference type="SUPFAM" id="SSF53167">
    <property type="entry name" value="Purine and uridine phosphorylases"/>
    <property type="match status" value="1"/>
</dbReference>
<dbReference type="Gene3D" id="3.40.50.1580">
    <property type="entry name" value="Nucleoside phosphorylase domain"/>
    <property type="match status" value="1"/>
</dbReference>
<evidence type="ECO:0000259" key="6">
    <source>
        <dbReference type="Pfam" id="PF01048"/>
    </source>
</evidence>
<organism evidence="7 8">
    <name type="scientific">candidate division MSBL1 archaeon SCGC-AAA261F17</name>
    <dbReference type="NCBI Taxonomy" id="1698274"/>
    <lineage>
        <taxon>Archaea</taxon>
        <taxon>Methanobacteriati</taxon>
        <taxon>Methanobacteriota</taxon>
        <taxon>candidate division MSBL1</taxon>
    </lineage>
</organism>
<dbReference type="Proteomes" id="UP000070035">
    <property type="component" value="Unassembled WGS sequence"/>
</dbReference>
<keyword evidence="8" id="KW-1185">Reference proteome</keyword>
<gene>
    <name evidence="7" type="ORF">AKJ44_01575</name>
</gene>
<feature type="binding site" evidence="5">
    <location>
        <begin position="52"/>
        <end position="53"/>
    </location>
    <ligand>
        <name>phosphate</name>
        <dbReference type="ChEBI" id="CHEBI:43474"/>
    </ligand>
</feature>
<dbReference type="GO" id="GO:0019509">
    <property type="term" value="P:L-methionine salvage from methylthioadenosine"/>
    <property type="evidence" value="ECO:0007669"/>
    <property type="project" value="TreeGrafter"/>
</dbReference>
<dbReference type="InterPro" id="IPR035994">
    <property type="entry name" value="Nucleoside_phosphorylase_sf"/>
</dbReference>
<evidence type="ECO:0000313" key="7">
    <source>
        <dbReference type="EMBL" id="KXB02017.1"/>
    </source>
</evidence>
<feature type="site" description="Important for substrate specificity" evidence="5">
    <location>
        <position position="221"/>
    </location>
</feature>
<evidence type="ECO:0000256" key="4">
    <source>
        <dbReference type="ARBA" id="ARBA00063054"/>
    </source>
</evidence>
<dbReference type="GO" id="GO:0006166">
    <property type="term" value="P:purine ribonucleoside salvage"/>
    <property type="evidence" value="ECO:0007669"/>
    <property type="project" value="UniProtKB-UniRule"/>
</dbReference>
<comment type="pathway">
    <text evidence="5">Purine metabolism; purine nucleoside salvage.</text>
</comment>
<dbReference type="GO" id="GO:0005829">
    <property type="term" value="C:cytosol"/>
    <property type="evidence" value="ECO:0007669"/>
    <property type="project" value="TreeGrafter"/>
</dbReference>
<comment type="subunit">
    <text evidence="4 5">Homohexamer. Dimer of a homotrimer.</text>
</comment>
<comment type="caution">
    <text evidence="7">The sequence shown here is derived from an EMBL/GenBank/DDBJ whole genome shotgun (WGS) entry which is preliminary data.</text>
</comment>
<dbReference type="CDD" id="cd09010">
    <property type="entry name" value="MTAP_SsMTAPII_like_MTIP"/>
    <property type="match status" value="1"/>
</dbReference>
<accession>A0A133V6F3</accession>
<dbReference type="NCBIfam" id="TIGR01694">
    <property type="entry name" value="MTAP"/>
    <property type="match status" value="1"/>
</dbReference>
<evidence type="ECO:0000256" key="5">
    <source>
        <dbReference type="HAMAP-Rule" id="MF_01963"/>
    </source>
</evidence>
<comment type="catalytic activity">
    <reaction evidence="5">
        <text>a purine D-ribonucleoside + phosphate = a purine nucleobase + alpha-D-ribose 1-phosphate</text>
        <dbReference type="Rhea" id="RHEA:19805"/>
        <dbReference type="ChEBI" id="CHEBI:26386"/>
        <dbReference type="ChEBI" id="CHEBI:43474"/>
        <dbReference type="ChEBI" id="CHEBI:57720"/>
        <dbReference type="ChEBI" id="CHEBI:142355"/>
        <dbReference type="EC" id="2.4.2.1"/>
    </reaction>
</comment>
<feature type="binding site" evidence="5">
    <location>
        <begin position="85"/>
        <end position="86"/>
    </location>
    <ligand>
        <name>phosphate</name>
        <dbReference type="ChEBI" id="CHEBI:43474"/>
    </ligand>
</feature>